<evidence type="ECO:0000313" key="3">
    <source>
        <dbReference type="EMBL" id="KKW17588.1"/>
    </source>
</evidence>
<keyword evidence="2" id="KW-0812">Transmembrane</keyword>
<sequence>METTSGNKPLIIKTLYLYVVSLVALFMVIFSVADLINIALRTFVFTKADSYGYYPQPACETASASSTPEVTKEKQPYCVNEERQKNLEQDNRSAQRQRDLVRDISFIVVGVPLFLYHWGVIRKKEIV</sequence>
<feature type="compositionally biased region" description="Basic and acidic residues" evidence="1">
    <location>
        <begin position="70"/>
        <end position="95"/>
    </location>
</feature>
<protein>
    <recommendedName>
        <fullName evidence="5">DUF5671 domain-containing protein</fullName>
    </recommendedName>
</protein>
<proteinExistence type="predicted"/>
<keyword evidence="2" id="KW-0472">Membrane</keyword>
<organism evidence="3 4">
    <name type="scientific">Candidatus Magasanikbacteria bacterium GW2011_GWA2_50_22</name>
    <dbReference type="NCBI Taxonomy" id="1619043"/>
    <lineage>
        <taxon>Bacteria</taxon>
        <taxon>Candidatus Magasanikiibacteriota</taxon>
    </lineage>
</organism>
<feature type="transmembrane region" description="Helical" evidence="2">
    <location>
        <begin position="15"/>
        <end position="40"/>
    </location>
</feature>
<keyword evidence="2" id="KW-1133">Transmembrane helix</keyword>
<evidence type="ECO:0000256" key="1">
    <source>
        <dbReference type="SAM" id="MobiDB-lite"/>
    </source>
</evidence>
<evidence type="ECO:0000256" key="2">
    <source>
        <dbReference type="SAM" id="Phobius"/>
    </source>
</evidence>
<reference evidence="3 4" key="1">
    <citation type="journal article" date="2015" name="Nature">
        <title>rRNA introns, odd ribosomes, and small enigmatic genomes across a large radiation of phyla.</title>
        <authorList>
            <person name="Brown C.T."/>
            <person name="Hug L.A."/>
            <person name="Thomas B.C."/>
            <person name="Sharon I."/>
            <person name="Castelle C.J."/>
            <person name="Singh A."/>
            <person name="Wilkins M.J."/>
            <person name="Williams K.H."/>
            <person name="Banfield J.F."/>
        </authorList>
    </citation>
    <scope>NUCLEOTIDE SEQUENCE [LARGE SCALE GENOMIC DNA]</scope>
</reference>
<name>A0A0G1WFL8_9BACT</name>
<evidence type="ECO:0000313" key="4">
    <source>
        <dbReference type="Proteomes" id="UP000033982"/>
    </source>
</evidence>
<evidence type="ECO:0008006" key="5">
    <source>
        <dbReference type="Google" id="ProtNLM"/>
    </source>
</evidence>
<comment type="caution">
    <text evidence="3">The sequence shown here is derived from an EMBL/GenBank/DDBJ whole genome shotgun (WGS) entry which is preliminary data.</text>
</comment>
<feature type="transmembrane region" description="Helical" evidence="2">
    <location>
        <begin position="100"/>
        <end position="121"/>
    </location>
</feature>
<gene>
    <name evidence="3" type="ORF">UY58_C0001G0013</name>
</gene>
<dbReference type="AlphaFoldDB" id="A0A0G1WFL8"/>
<dbReference type="Proteomes" id="UP000033982">
    <property type="component" value="Unassembled WGS sequence"/>
</dbReference>
<accession>A0A0G1WFL8</accession>
<feature type="region of interest" description="Disordered" evidence="1">
    <location>
        <begin position="60"/>
        <end position="95"/>
    </location>
</feature>
<dbReference type="EMBL" id="LCQN01000001">
    <property type="protein sequence ID" value="KKW17588.1"/>
    <property type="molecule type" value="Genomic_DNA"/>
</dbReference>